<sequence>MFRIVRAVAVVLLACVIGAYAAAAALPPDTVEVPWPFTPASADSDVV</sequence>
<dbReference type="AlphaFoldDB" id="A0AAE4V622"/>
<dbReference type="RefSeq" id="WP_213577251.1">
    <property type="nucleotide sequence ID" value="NZ_JAWLUP010000237.1"/>
</dbReference>
<evidence type="ECO:0000313" key="3">
    <source>
        <dbReference type="Proteomes" id="UP001185863"/>
    </source>
</evidence>
<organism evidence="2 3">
    <name type="scientific">Rhodococcus oxybenzonivorans</name>
    <dbReference type="NCBI Taxonomy" id="1990687"/>
    <lineage>
        <taxon>Bacteria</taxon>
        <taxon>Bacillati</taxon>
        <taxon>Actinomycetota</taxon>
        <taxon>Actinomycetes</taxon>
        <taxon>Mycobacteriales</taxon>
        <taxon>Nocardiaceae</taxon>
        <taxon>Rhodococcus</taxon>
    </lineage>
</organism>
<gene>
    <name evidence="2" type="ORF">R4315_30690</name>
</gene>
<reference evidence="2" key="1">
    <citation type="submission" date="2023-10" db="EMBL/GenBank/DDBJ databases">
        <title>Development of a sustainable strategy for remediation of hydrocarbon-contaminated territories based on the waste exchange concept.</title>
        <authorList>
            <person name="Krivoruchko A."/>
        </authorList>
    </citation>
    <scope>NUCLEOTIDE SEQUENCE</scope>
    <source>
        <strain evidence="2">IEGM 68</strain>
    </source>
</reference>
<proteinExistence type="predicted"/>
<dbReference type="EMBL" id="JAWLUP010000237">
    <property type="protein sequence ID" value="MDV7268887.1"/>
    <property type="molecule type" value="Genomic_DNA"/>
</dbReference>
<evidence type="ECO:0000256" key="1">
    <source>
        <dbReference type="SAM" id="SignalP"/>
    </source>
</evidence>
<name>A0AAE4V622_9NOCA</name>
<evidence type="ECO:0000313" key="2">
    <source>
        <dbReference type="EMBL" id="MDV7268887.1"/>
    </source>
</evidence>
<comment type="caution">
    <text evidence="2">The sequence shown here is derived from an EMBL/GenBank/DDBJ whole genome shotgun (WGS) entry which is preliminary data.</text>
</comment>
<protein>
    <submittedName>
        <fullName evidence="2">Uncharacterized protein</fullName>
    </submittedName>
</protein>
<feature type="chain" id="PRO_5042109975" evidence="1">
    <location>
        <begin position="22"/>
        <end position="47"/>
    </location>
</feature>
<feature type="signal peptide" evidence="1">
    <location>
        <begin position="1"/>
        <end position="21"/>
    </location>
</feature>
<accession>A0AAE4V622</accession>
<dbReference type="Proteomes" id="UP001185863">
    <property type="component" value="Unassembled WGS sequence"/>
</dbReference>
<keyword evidence="1" id="KW-0732">Signal</keyword>